<feature type="region of interest" description="Disordered" evidence="1">
    <location>
        <begin position="44"/>
        <end position="170"/>
    </location>
</feature>
<feature type="compositionally biased region" description="Basic and acidic residues" evidence="1">
    <location>
        <begin position="115"/>
        <end position="129"/>
    </location>
</feature>
<evidence type="ECO:0000256" key="1">
    <source>
        <dbReference type="SAM" id="MobiDB-lite"/>
    </source>
</evidence>
<dbReference type="AlphaFoldDB" id="A0AAV0GP46"/>
<proteinExistence type="predicted"/>
<accession>A0AAV0GP46</accession>
<keyword evidence="3" id="KW-1185">Reference proteome</keyword>
<organism evidence="2 3">
    <name type="scientific">Linum tenue</name>
    <dbReference type="NCBI Taxonomy" id="586396"/>
    <lineage>
        <taxon>Eukaryota</taxon>
        <taxon>Viridiplantae</taxon>
        <taxon>Streptophyta</taxon>
        <taxon>Embryophyta</taxon>
        <taxon>Tracheophyta</taxon>
        <taxon>Spermatophyta</taxon>
        <taxon>Magnoliopsida</taxon>
        <taxon>eudicotyledons</taxon>
        <taxon>Gunneridae</taxon>
        <taxon>Pentapetalae</taxon>
        <taxon>rosids</taxon>
        <taxon>fabids</taxon>
        <taxon>Malpighiales</taxon>
        <taxon>Linaceae</taxon>
        <taxon>Linum</taxon>
    </lineage>
</organism>
<name>A0AAV0GP46_9ROSI</name>
<evidence type="ECO:0000313" key="3">
    <source>
        <dbReference type="Proteomes" id="UP001154282"/>
    </source>
</evidence>
<dbReference type="EMBL" id="CAMGYJ010000002">
    <property type="protein sequence ID" value="CAI0374479.1"/>
    <property type="molecule type" value="Genomic_DNA"/>
</dbReference>
<comment type="caution">
    <text evidence="2">The sequence shown here is derived from an EMBL/GenBank/DDBJ whole genome shotgun (WGS) entry which is preliminary data.</text>
</comment>
<dbReference type="Proteomes" id="UP001154282">
    <property type="component" value="Unassembled WGS sequence"/>
</dbReference>
<feature type="compositionally biased region" description="Basic and acidic residues" evidence="1">
    <location>
        <begin position="83"/>
        <end position="102"/>
    </location>
</feature>
<protein>
    <submittedName>
        <fullName evidence="2">Uncharacterized protein</fullName>
    </submittedName>
</protein>
<sequence length="234" mass="25631">MNSTYLSSLKSSAIHLFADFYRIELHFQLPHLSLVPISSIPTPFSPAGSHGRRTEADDNGDQGRSGLLQVPQQDQESPLQDPSNRDWESSVRPKSQLGDHHGAVLQPGESDGEDLLQRRRIGEGNRDRQTPAAEAEGGAEEARRAAEAEGDLSRYGETKRAAEASRNRQGGDVVTSFSDVLLPPGVLRRARRRAAAAVLRHAGASVLRRVRTAGVRQLGRRVQGRVLRQQRGVL</sequence>
<reference evidence="2" key="1">
    <citation type="submission" date="2022-08" db="EMBL/GenBank/DDBJ databases">
        <authorList>
            <person name="Gutierrez-Valencia J."/>
        </authorList>
    </citation>
    <scope>NUCLEOTIDE SEQUENCE</scope>
</reference>
<feature type="compositionally biased region" description="Basic and acidic residues" evidence="1">
    <location>
        <begin position="140"/>
        <end position="166"/>
    </location>
</feature>
<gene>
    <name evidence="2" type="ORF">LITE_LOCUS220</name>
</gene>
<feature type="compositionally biased region" description="Polar residues" evidence="1">
    <location>
        <begin position="70"/>
        <end position="82"/>
    </location>
</feature>
<evidence type="ECO:0000313" key="2">
    <source>
        <dbReference type="EMBL" id="CAI0374479.1"/>
    </source>
</evidence>